<keyword evidence="13" id="KW-0812">Transmembrane</keyword>
<sequence length="834" mass="94655">MRKYLQLYTSVLLLAIFSIIAISQWVLSSYLAEHLIEQKQKETAETIQRYIDDKARFAHNLCNTLIENPELPEALQFMTLTGDTTLIDTQITAAIKNTIFNVAFMDIEGKKLYATQKNFAAYTTTEWKNIRNNIKYNQTYHLLRTSLPHQLHCFKMIKNDWETLGVIDIYIRFDQALLKKIVHYCQAHLAILNPAGEIQSSCHPIDIKAPFPKTTIIENKSHQLFSQSVQIINESMSMLLFIDIEKHMSDRRMQGILTLIVLSITLILSLLIVHWIAGRMARPLETLSKTTQLIADGDYSVRVASTKTPIPEIDNILKAFNQMIFAVEKNMTELISAQKAAEAASQAKSEFLANMSHEIRTPMNGVIGMLTLLSGTRLDDSQEEFVSICKSSAEALLVVINDILDFSKIESGKLDLEHIQFNLKETIDQLLPPLQVRAQKKGIQLIANFDNRLPQNLIGDPGRIRQILLNLMGNAIKFTQKGSITVTIKILSQSESEITFHFSVTDTGIGIPEDKQFILFDAFTQADTSVTREYGGTGLGLSVSEKLVKMMGGDIGFTSKVNEGSTFWFVLPLEKGKQALHVETDISLQISDLNILLIDNQPVNKTIITTLFKKWDCCYDIAETIDQTFEKIDQAIKKHHPFDAAIIDMQMYNINGLELCQKIRNYEPSASIHLIMLDSPLNCDDKDFDCKKMGFDSYFTKPISRKELHNCLSLVTEHLNNTGKKESLKTFKYNKPFLLVEDNPVNQKVAEIFFNRLNCECQVVQNGQEAINCLSSNEYSLVFMDIQMPIMDGIKATKIIRDPHSTVKDHNIPIIAMTAHAMKGDRENFKYWNE</sequence>
<keyword evidence="6" id="KW-0547">Nucleotide-binding</keyword>
<dbReference type="CDD" id="cd00082">
    <property type="entry name" value="HisKA"/>
    <property type="match status" value="1"/>
</dbReference>
<keyword evidence="8" id="KW-0067">ATP-binding</keyword>
<dbReference type="FunFam" id="3.30.565.10:FF:000010">
    <property type="entry name" value="Sensor histidine kinase RcsC"/>
    <property type="match status" value="1"/>
</dbReference>
<dbReference type="SMART" id="SM00387">
    <property type="entry name" value="HATPase_c"/>
    <property type="match status" value="1"/>
</dbReference>
<evidence type="ECO:0000256" key="5">
    <source>
        <dbReference type="ARBA" id="ARBA00022679"/>
    </source>
</evidence>
<dbReference type="PROSITE" id="PS50885">
    <property type="entry name" value="HAMP"/>
    <property type="match status" value="1"/>
</dbReference>
<dbReference type="SUPFAM" id="SSF55874">
    <property type="entry name" value="ATPase domain of HSP90 chaperone/DNA topoisomerase II/histidine kinase"/>
    <property type="match status" value="1"/>
</dbReference>
<dbReference type="InterPro" id="IPR036097">
    <property type="entry name" value="HisK_dim/P_sf"/>
</dbReference>
<dbReference type="Pfam" id="PF00512">
    <property type="entry name" value="HisKA"/>
    <property type="match status" value="1"/>
</dbReference>
<comment type="subcellular location">
    <subcellularLocation>
        <location evidence="2">Membrane</location>
    </subcellularLocation>
</comment>
<feature type="transmembrane region" description="Helical" evidence="13">
    <location>
        <begin position="256"/>
        <end position="277"/>
    </location>
</feature>
<protein>
    <recommendedName>
        <fullName evidence="11">Sensory/regulatory protein RpfC</fullName>
        <ecNumber evidence="3">2.7.13.3</ecNumber>
    </recommendedName>
</protein>
<evidence type="ECO:0000256" key="13">
    <source>
        <dbReference type="SAM" id="Phobius"/>
    </source>
</evidence>
<evidence type="ECO:0000256" key="4">
    <source>
        <dbReference type="ARBA" id="ARBA00022553"/>
    </source>
</evidence>
<dbReference type="Gene3D" id="1.10.287.130">
    <property type="match status" value="1"/>
</dbReference>
<name>A0A1V1PAI9_9BACT</name>
<keyword evidence="13" id="KW-0472">Membrane</keyword>
<feature type="domain" description="Histidine kinase" evidence="14">
    <location>
        <begin position="354"/>
        <end position="575"/>
    </location>
</feature>
<dbReference type="SMART" id="SM00304">
    <property type="entry name" value="HAMP"/>
    <property type="match status" value="1"/>
</dbReference>
<dbReference type="GO" id="GO:0005524">
    <property type="term" value="F:ATP binding"/>
    <property type="evidence" value="ECO:0007669"/>
    <property type="project" value="UniProtKB-KW"/>
</dbReference>
<dbReference type="InterPro" id="IPR036890">
    <property type="entry name" value="HATPase_C_sf"/>
</dbReference>
<evidence type="ECO:0000256" key="6">
    <source>
        <dbReference type="ARBA" id="ARBA00022741"/>
    </source>
</evidence>
<dbReference type="CDD" id="cd16922">
    <property type="entry name" value="HATPase_EvgS-ArcB-TorS-like"/>
    <property type="match status" value="1"/>
</dbReference>
<dbReference type="InterPro" id="IPR005467">
    <property type="entry name" value="His_kinase_dom"/>
</dbReference>
<evidence type="ECO:0000256" key="10">
    <source>
        <dbReference type="ARBA" id="ARBA00064003"/>
    </source>
</evidence>
<reference evidence="18" key="1">
    <citation type="submission" date="2012-11" db="EMBL/GenBank/DDBJ databases">
        <authorList>
            <person name="Lucero-Rivera Y.E."/>
            <person name="Tovar-Ramirez D."/>
        </authorList>
    </citation>
    <scope>NUCLEOTIDE SEQUENCE [LARGE SCALE GENOMIC DNA]</scope>
    <source>
        <strain evidence="18">Araruama</strain>
    </source>
</reference>
<comment type="subunit">
    <text evidence="10">At low DSF concentrations, interacts with RpfF.</text>
</comment>
<keyword evidence="4 12" id="KW-0597">Phosphoprotein</keyword>
<dbReference type="InterPro" id="IPR001789">
    <property type="entry name" value="Sig_transdc_resp-reg_receiver"/>
</dbReference>
<evidence type="ECO:0000259" key="15">
    <source>
        <dbReference type="PROSITE" id="PS50110"/>
    </source>
</evidence>
<dbReference type="CDD" id="cd06225">
    <property type="entry name" value="HAMP"/>
    <property type="match status" value="1"/>
</dbReference>
<dbReference type="Pfam" id="PF00672">
    <property type="entry name" value="HAMP"/>
    <property type="match status" value="1"/>
</dbReference>
<organism evidence="17 18">
    <name type="scientific">Candidatus Magnetoglobus multicellularis str. Araruama</name>
    <dbReference type="NCBI Taxonomy" id="890399"/>
    <lineage>
        <taxon>Bacteria</taxon>
        <taxon>Pseudomonadati</taxon>
        <taxon>Thermodesulfobacteriota</taxon>
        <taxon>Desulfobacteria</taxon>
        <taxon>Desulfobacterales</taxon>
        <taxon>Desulfobacteraceae</taxon>
        <taxon>Candidatus Magnetoglobus</taxon>
    </lineage>
</organism>
<evidence type="ECO:0000256" key="11">
    <source>
        <dbReference type="ARBA" id="ARBA00068150"/>
    </source>
</evidence>
<dbReference type="Gene3D" id="6.10.340.10">
    <property type="match status" value="1"/>
</dbReference>
<dbReference type="InterPro" id="IPR003594">
    <property type="entry name" value="HATPase_dom"/>
</dbReference>
<feature type="domain" description="Response regulatory" evidence="15">
    <location>
        <begin position="736"/>
        <end position="834"/>
    </location>
</feature>
<evidence type="ECO:0000256" key="1">
    <source>
        <dbReference type="ARBA" id="ARBA00000085"/>
    </source>
</evidence>
<dbReference type="FunFam" id="1.10.287.130:FF:000002">
    <property type="entry name" value="Two-component osmosensing histidine kinase"/>
    <property type="match status" value="1"/>
</dbReference>
<dbReference type="InterPro" id="IPR011006">
    <property type="entry name" value="CheY-like_superfamily"/>
</dbReference>
<evidence type="ECO:0000256" key="12">
    <source>
        <dbReference type="PROSITE-ProRule" id="PRU00169"/>
    </source>
</evidence>
<keyword evidence="13" id="KW-1133">Transmembrane helix</keyword>
<dbReference type="Gene3D" id="3.40.50.2300">
    <property type="match status" value="2"/>
</dbReference>
<feature type="domain" description="HAMP" evidence="16">
    <location>
        <begin position="278"/>
        <end position="332"/>
    </location>
</feature>
<dbReference type="GO" id="GO:0016020">
    <property type="term" value="C:membrane"/>
    <property type="evidence" value="ECO:0007669"/>
    <property type="project" value="UniProtKB-SubCell"/>
</dbReference>
<comment type="catalytic activity">
    <reaction evidence="1">
        <text>ATP + protein L-histidine = ADP + protein N-phospho-L-histidine.</text>
        <dbReference type="EC" id="2.7.13.3"/>
    </reaction>
</comment>
<dbReference type="Gene3D" id="3.30.565.10">
    <property type="entry name" value="Histidine kinase-like ATPase, C-terminal domain"/>
    <property type="match status" value="1"/>
</dbReference>
<dbReference type="SMART" id="SM00448">
    <property type="entry name" value="REC"/>
    <property type="match status" value="2"/>
</dbReference>
<dbReference type="GO" id="GO:0000155">
    <property type="term" value="F:phosphorelay sensor kinase activity"/>
    <property type="evidence" value="ECO:0007669"/>
    <property type="project" value="InterPro"/>
</dbReference>
<dbReference type="CDD" id="cd17546">
    <property type="entry name" value="REC_hyHK_CKI1_RcsC-like"/>
    <property type="match status" value="2"/>
</dbReference>
<comment type="caution">
    <text evidence="17">The sequence shown here is derived from an EMBL/GenBank/DDBJ whole genome shotgun (WGS) entry which is preliminary data.</text>
</comment>
<dbReference type="InterPro" id="IPR003660">
    <property type="entry name" value="HAMP_dom"/>
</dbReference>
<evidence type="ECO:0000259" key="16">
    <source>
        <dbReference type="PROSITE" id="PS50885"/>
    </source>
</evidence>
<dbReference type="InterPro" id="IPR004358">
    <property type="entry name" value="Sig_transdc_His_kin-like_C"/>
</dbReference>
<feature type="transmembrane region" description="Helical" evidence="13">
    <location>
        <begin position="12"/>
        <end position="32"/>
    </location>
</feature>
<dbReference type="PROSITE" id="PS50109">
    <property type="entry name" value="HIS_KIN"/>
    <property type="match status" value="1"/>
</dbReference>
<feature type="domain" description="Response regulatory" evidence="15">
    <location>
        <begin position="594"/>
        <end position="716"/>
    </location>
</feature>
<dbReference type="SUPFAM" id="SSF47384">
    <property type="entry name" value="Homodimeric domain of signal transducing histidine kinase"/>
    <property type="match status" value="1"/>
</dbReference>
<evidence type="ECO:0000256" key="9">
    <source>
        <dbReference type="ARBA" id="ARBA00023012"/>
    </source>
</evidence>
<feature type="modified residue" description="4-aspartylphosphate" evidence="12">
    <location>
        <position position="785"/>
    </location>
</feature>
<dbReference type="EC" id="2.7.13.3" evidence="3"/>
<keyword evidence="5" id="KW-0808">Transferase</keyword>
<accession>A0A1V1PAI9</accession>
<gene>
    <name evidence="17" type="ORF">OMM_02224</name>
</gene>
<proteinExistence type="predicted"/>
<evidence type="ECO:0000256" key="3">
    <source>
        <dbReference type="ARBA" id="ARBA00012438"/>
    </source>
</evidence>
<dbReference type="InterPro" id="IPR003661">
    <property type="entry name" value="HisK_dim/P_dom"/>
</dbReference>
<keyword evidence="7 17" id="KW-0418">Kinase</keyword>
<evidence type="ECO:0000256" key="8">
    <source>
        <dbReference type="ARBA" id="ARBA00022840"/>
    </source>
</evidence>
<evidence type="ECO:0000313" key="17">
    <source>
        <dbReference type="EMBL" id="ETR71783.1"/>
    </source>
</evidence>
<evidence type="ECO:0000256" key="2">
    <source>
        <dbReference type="ARBA" id="ARBA00004370"/>
    </source>
</evidence>
<dbReference type="Proteomes" id="UP000189670">
    <property type="component" value="Unassembled WGS sequence"/>
</dbReference>
<dbReference type="PROSITE" id="PS50110">
    <property type="entry name" value="RESPONSE_REGULATORY"/>
    <property type="match status" value="2"/>
</dbReference>
<dbReference type="PRINTS" id="PR00344">
    <property type="entry name" value="BCTRLSENSOR"/>
</dbReference>
<dbReference type="SMART" id="SM00388">
    <property type="entry name" value="HisKA"/>
    <property type="match status" value="1"/>
</dbReference>
<dbReference type="AlphaFoldDB" id="A0A1V1PAI9"/>
<evidence type="ECO:0000313" key="18">
    <source>
        <dbReference type="Proteomes" id="UP000189670"/>
    </source>
</evidence>
<dbReference type="EMBL" id="ATBP01000222">
    <property type="protein sequence ID" value="ETR71783.1"/>
    <property type="molecule type" value="Genomic_DNA"/>
</dbReference>
<feature type="modified residue" description="4-aspartylphosphate" evidence="12">
    <location>
        <position position="648"/>
    </location>
</feature>
<dbReference type="PANTHER" id="PTHR45339:SF1">
    <property type="entry name" value="HYBRID SIGNAL TRANSDUCTION HISTIDINE KINASE J"/>
    <property type="match status" value="1"/>
</dbReference>
<dbReference type="SUPFAM" id="SSF52172">
    <property type="entry name" value="CheY-like"/>
    <property type="match status" value="2"/>
</dbReference>
<dbReference type="Pfam" id="PF02518">
    <property type="entry name" value="HATPase_c"/>
    <property type="match status" value="1"/>
</dbReference>
<evidence type="ECO:0000256" key="7">
    <source>
        <dbReference type="ARBA" id="ARBA00022777"/>
    </source>
</evidence>
<keyword evidence="9" id="KW-0902">Two-component regulatory system</keyword>
<dbReference type="PANTHER" id="PTHR45339">
    <property type="entry name" value="HYBRID SIGNAL TRANSDUCTION HISTIDINE KINASE J"/>
    <property type="match status" value="1"/>
</dbReference>
<evidence type="ECO:0000259" key="14">
    <source>
        <dbReference type="PROSITE" id="PS50109"/>
    </source>
</evidence>
<dbReference type="Pfam" id="PF00072">
    <property type="entry name" value="Response_reg"/>
    <property type="match status" value="2"/>
</dbReference>